<name>A0ABS7TNU3_9BACT</name>
<keyword evidence="3" id="KW-1185">Reference proteome</keyword>
<dbReference type="PRINTS" id="PR00778">
    <property type="entry name" value="HTHARSR"/>
</dbReference>
<dbReference type="SMART" id="SM00418">
    <property type="entry name" value="HTH_ARSR"/>
    <property type="match status" value="1"/>
</dbReference>
<proteinExistence type="predicted"/>
<comment type="caution">
    <text evidence="2">The sequence shown here is derived from an EMBL/GenBank/DDBJ whole genome shotgun (WGS) entry which is preliminary data.</text>
</comment>
<evidence type="ECO:0000313" key="3">
    <source>
        <dbReference type="Proteomes" id="UP001139031"/>
    </source>
</evidence>
<dbReference type="PANTHER" id="PTHR38600:SF1">
    <property type="entry name" value="TRANSCRIPTIONAL REGULATORY PROTEIN"/>
    <property type="match status" value="1"/>
</dbReference>
<dbReference type="EMBL" id="JAIRAU010000011">
    <property type="protein sequence ID" value="MBZ5709908.1"/>
    <property type="molecule type" value="Genomic_DNA"/>
</dbReference>
<dbReference type="Pfam" id="PF01022">
    <property type="entry name" value="HTH_5"/>
    <property type="match status" value="1"/>
</dbReference>
<accession>A0ABS7TNU3</accession>
<dbReference type="NCBIfam" id="NF033788">
    <property type="entry name" value="HTH_metalloreg"/>
    <property type="match status" value="1"/>
</dbReference>
<evidence type="ECO:0000313" key="2">
    <source>
        <dbReference type="EMBL" id="MBZ5709908.1"/>
    </source>
</evidence>
<dbReference type="InterPro" id="IPR036388">
    <property type="entry name" value="WH-like_DNA-bd_sf"/>
</dbReference>
<dbReference type="InterPro" id="IPR036390">
    <property type="entry name" value="WH_DNA-bd_sf"/>
</dbReference>
<protein>
    <submittedName>
        <fullName evidence="2">Metalloregulator ArsR/SmtB family transcription factor</fullName>
    </submittedName>
</protein>
<feature type="domain" description="HTH arsR-type" evidence="1">
    <location>
        <begin position="1"/>
        <end position="90"/>
    </location>
</feature>
<gene>
    <name evidence="2" type="ORF">K7C98_11650</name>
</gene>
<dbReference type="Proteomes" id="UP001139031">
    <property type="component" value="Unassembled WGS sequence"/>
</dbReference>
<dbReference type="InterPro" id="IPR011991">
    <property type="entry name" value="ArsR-like_HTH"/>
</dbReference>
<dbReference type="InterPro" id="IPR001845">
    <property type="entry name" value="HTH_ArsR_DNA-bd_dom"/>
</dbReference>
<dbReference type="PANTHER" id="PTHR38600">
    <property type="entry name" value="TRANSCRIPTIONAL REGULATORY PROTEIN"/>
    <property type="match status" value="1"/>
</dbReference>
<dbReference type="RefSeq" id="WP_224191680.1">
    <property type="nucleotide sequence ID" value="NZ_JAIRAU010000011.1"/>
</dbReference>
<organism evidence="2 3">
    <name type="scientific">Nannocystis pusilla</name>
    <dbReference type="NCBI Taxonomy" id="889268"/>
    <lineage>
        <taxon>Bacteria</taxon>
        <taxon>Pseudomonadati</taxon>
        <taxon>Myxococcota</taxon>
        <taxon>Polyangia</taxon>
        <taxon>Nannocystales</taxon>
        <taxon>Nannocystaceae</taxon>
        <taxon>Nannocystis</taxon>
    </lineage>
</organism>
<dbReference type="Gene3D" id="1.10.10.10">
    <property type="entry name" value="Winged helix-like DNA-binding domain superfamily/Winged helix DNA-binding domain"/>
    <property type="match status" value="1"/>
</dbReference>
<evidence type="ECO:0000259" key="1">
    <source>
        <dbReference type="PROSITE" id="PS50987"/>
    </source>
</evidence>
<reference evidence="2" key="1">
    <citation type="submission" date="2021-08" db="EMBL/GenBank/DDBJ databases">
        <authorList>
            <person name="Stevens D.C."/>
        </authorList>
    </citation>
    <scope>NUCLEOTIDE SEQUENCE</scope>
    <source>
        <strain evidence="2">DSM 53165</strain>
    </source>
</reference>
<dbReference type="CDD" id="cd00090">
    <property type="entry name" value="HTH_ARSR"/>
    <property type="match status" value="1"/>
</dbReference>
<sequence>MAADLDRTLAALADPTRRGVVELLRHQPRRASEIADALAMTRPAMSRHLRVLRKAGLVREDTQDDDARVRVYRLEREPFAGLRGWLDEVEAFWSDQLQAFKAHAERRARGRKA</sequence>
<dbReference type="SUPFAM" id="SSF46785">
    <property type="entry name" value="Winged helix' DNA-binding domain"/>
    <property type="match status" value="1"/>
</dbReference>
<dbReference type="PROSITE" id="PS50987">
    <property type="entry name" value="HTH_ARSR_2"/>
    <property type="match status" value="1"/>
</dbReference>